<gene>
    <name evidence="10" type="ORF">GPM918_LOCUS284</name>
    <name evidence="11" type="ORF">SRO942_LOCUS285</name>
</gene>
<dbReference type="CDD" id="cd17328">
    <property type="entry name" value="MFS_spinster_like"/>
    <property type="match status" value="1"/>
</dbReference>
<keyword evidence="5 8" id="KW-0472">Membrane</keyword>
<dbReference type="Proteomes" id="UP000681722">
    <property type="component" value="Unassembled WGS sequence"/>
</dbReference>
<evidence type="ECO:0000313" key="12">
    <source>
        <dbReference type="Proteomes" id="UP000663829"/>
    </source>
</evidence>
<feature type="transmembrane region" description="Helical" evidence="8">
    <location>
        <begin position="794"/>
        <end position="818"/>
    </location>
</feature>
<dbReference type="InterPro" id="IPR020846">
    <property type="entry name" value="MFS_dom"/>
</dbReference>
<evidence type="ECO:0000256" key="5">
    <source>
        <dbReference type="ARBA" id="ARBA00023136"/>
    </source>
</evidence>
<evidence type="ECO:0000256" key="2">
    <source>
        <dbReference type="ARBA" id="ARBA00022448"/>
    </source>
</evidence>
<dbReference type="EMBL" id="CAJOBC010000019">
    <property type="protein sequence ID" value="CAF3519638.1"/>
    <property type="molecule type" value="Genomic_DNA"/>
</dbReference>
<feature type="transmembrane region" description="Helical" evidence="8">
    <location>
        <begin position="428"/>
        <end position="450"/>
    </location>
</feature>
<dbReference type="GO" id="GO:0022857">
    <property type="term" value="F:transmembrane transporter activity"/>
    <property type="evidence" value="ECO:0007669"/>
    <property type="project" value="InterPro"/>
</dbReference>
<dbReference type="OrthoDB" id="6770063at2759"/>
<feature type="compositionally biased region" description="Low complexity" evidence="7">
    <location>
        <begin position="96"/>
        <end position="109"/>
    </location>
</feature>
<dbReference type="Pfam" id="PF01145">
    <property type="entry name" value="Band_7"/>
    <property type="match status" value="1"/>
</dbReference>
<dbReference type="AlphaFoldDB" id="A0A813NKZ3"/>
<evidence type="ECO:0000256" key="7">
    <source>
        <dbReference type="SAM" id="MobiDB-lite"/>
    </source>
</evidence>
<feature type="transmembrane region" description="Helical" evidence="8">
    <location>
        <begin position="377"/>
        <end position="397"/>
    </location>
</feature>
<dbReference type="InterPro" id="IPR036013">
    <property type="entry name" value="Band_7/SPFH_dom_sf"/>
</dbReference>
<comment type="subcellular location">
    <subcellularLocation>
        <location evidence="1">Membrane</location>
        <topology evidence="1">Multi-pass membrane protein</topology>
    </subcellularLocation>
</comment>
<feature type="transmembrane region" description="Helical" evidence="8">
    <location>
        <begin position="346"/>
        <end position="365"/>
    </location>
</feature>
<keyword evidence="12" id="KW-1185">Reference proteome</keyword>
<dbReference type="PROSITE" id="PS50850">
    <property type="entry name" value="MFS"/>
    <property type="match status" value="1"/>
</dbReference>
<evidence type="ECO:0000256" key="1">
    <source>
        <dbReference type="ARBA" id="ARBA00004141"/>
    </source>
</evidence>
<feature type="domain" description="Major facilitator superfamily (MFS) profile" evidence="9">
    <location>
        <begin position="204"/>
        <end position="623"/>
    </location>
</feature>
<sequence>MSIKFKDNQDEYHFNYEEVQALFNSVTTSSENNLNQAAETSTTMTTSLTPARTTITYTPIFGGRSSTTRRSVRSRPPPPTYLNSSFFRHAAQTSHQGTGSTPQPGGTNTRSPFNYSRSFRSGIRSRGPSYRPSFDSHRNDNHDNISRTNSGFHDNITSASTATITGVIGGQPSVGSVTAGMSQVLAITTNYQPQPTGTVDLQRSTSVPNIIYLPATFALVTVNNNAANDIPTKISVDMSDTQQLTPGMSIRPTEPGGLLQTVFVCSYMALAPLFGYLGDRYSRKNIILLGVTLWSMTTVAGSFVPSNYFVIFVILRSLVGVGEASYSCVAPTIIGDLYKHDSRTKMLALFNIAVPLGSGLGYILGSNIAEAFGDWRWALRITPALGVVCVVLLLILVDEPVRGSADGAHIQKASGWLMDVKELIKIKSYVLSTLAFTWVSFTLGAIAWWAPNFLKYASEVVSGKEEKHVPLYFGIVTCVAGFVGVISGAAIARRFRKTHPNADPIVCGCGILCSLPFLMVVLTFSNKNMIATWICIFFAEALLCMNWALISDMLMYVVIPTRRSTAAALQIFASHLFGDASSPYIIGLMSDYFRKHPSNAAHVQNPLFIDETTPFIPDQPSAQTVQNPLFIDETTFIRDSDRKDAEPKQESSLIAQRTMNTMDLDDQEAHEDFELQERVKRPRTFVPTNEDDDDENILSTQPMLTSSPEATIRVTDTDNEDETTPFPVERDSHIDFIGDGDGASPIRDETSIRRRSSQRPSSRGQDEQNTNPLRRIVGNFWNDLWPANDRSARIVPLLLISLFVLFVIIVIIFVVMGYESVEYHQFAVAHNQMTGRMDLKNPYSSGVYILLPWQRFVYFDKTSRYMQFDELTVFTTDKASIILDAAIVYKIRSEQIEQIWLNFADKHEMIVERVAKSVIRNYGNQYSISDYRTKRVQVEYELRQVLYRELSGDCCLKCCDDHTCPMHQQWICSINNCTKNCTPSRFGYFIDLEVVYFYKIDLPSNIVSRLHTLMLKPIYVEIALHQLEQVVYQIETQRQRNVYLNKARYALMASIAKAELEIENAKVYKEQYIFKQIGKTEQNYIFRKLNITSQSDKLASCFLYDLNHLINVSQTVNIDSHVRPQVNNPVRSNEPFDFIPPDVFDLTEFMSILTDPV</sequence>
<feature type="transmembrane region" description="Helical" evidence="8">
    <location>
        <begin position="504"/>
        <end position="524"/>
    </location>
</feature>
<organism evidence="10 12">
    <name type="scientific">Didymodactylos carnosus</name>
    <dbReference type="NCBI Taxonomy" id="1234261"/>
    <lineage>
        <taxon>Eukaryota</taxon>
        <taxon>Metazoa</taxon>
        <taxon>Spiralia</taxon>
        <taxon>Gnathifera</taxon>
        <taxon>Rotifera</taxon>
        <taxon>Eurotatoria</taxon>
        <taxon>Bdelloidea</taxon>
        <taxon>Philodinida</taxon>
        <taxon>Philodinidae</taxon>
        <taxon>Didymodactylos</taxon>
    </lineage>
</organism>
<dbReference type="Gene3D" id="1.20.1250.20">
    <property type="entry name" value="MFS general substrate transporter like domains"/>
    <property type="match status" value="1"/>
</dbReference>
<keyword evidence="4 8" id="KW-1133">Transmembrane helix</keyword>
<evidence type="ECO:0000313" key="10">
    <source>
        <dbReference type="EMBL" id="CAF0741330.1"/>
    </source>
</evidence>
<dbReference type="InterPro" id="IPR044770">
    <property type="entry name" value="MFS_spinster-like"/>
</dbReference>
<feature type="transmembrane region" description="Helical" evidence="8">
    <location>
        <begin position="258"/>
        <end position="278"/>
    </location>
</feature>
<feature type="compositionally biased region" description="Polar residues" evidence="7">
    <location>
        <begin position="81"/>
        <end position="95"/>
    </location>
</feature>
<evidence type="ECO:0000256" key="8">
    <source>
        <dbReference type="SAM" id="Phobius"/>
    </source>
</evidence>
<dbReference type="SUPFAM" id="SSF103473">
    <property type="entry name" value="MFS general substrate transporter"/>
    <property type="match status" value="1"/>
</dbReference>
<name>A0A813NKZ3_9BILA</name>
<dbReference type="SUPFAM" id="SSF117892">
    <property type="entry name" value="Band 7/SPFH domain"/>
    <property type="match status" value="1"/>
</dbReference>
<dbReference type="InterPro" id="IPR036259">
    <property type="entry name" value="MFS_trans_sf"/>
</dbReference>
<feature type="transmembrane region" description="Helical" evidence="8">
    <location>
        <begin position="530"/>
        <end position="550"/>
    </location>
</feature>
<dbReference type="PANTHER" id="PTHR23505:SF79">
    <property type="entry name" value="PROTEIN SPINSTER"/>
    <property type="match status" value="1"/>
</dbReference>
<evidence type="ECO:0000259" key="9">
    <source>
        <dbReference type="PROSITE" id="PS50850"/>
    </source>
</evidence>
<evidence type="ECO:0000256" key="6">
    <source>
        <dbReference type="ARBA" id="ARBA00024338"/>
    </source>
</evidence>
<protein>
    <recommendedName>
        <fullName evidence="9">Major facilitator superfamily (MFS) profile domain-containing protein</fullName>
    </recommendedName>
</protein>
<accession>A0A813NKZ3</accession>
<reference evidence="10" key="1">
    <citation type="submission" date="2021-02" db="EMBL/GenBank/DDBJ databases">
        <authorList>
            <person name="Nowell W R."/>
        </authorList>
    </citation>
    <scope>NUCLEOTIDE SEQUENCE</scope>
</reference>
<comment type="similarity">
    <text evidence="6">Belongs to the major facilitator superfamily. Spinster (TC 2.A.1.49) family.</text>
</comment>
<evidence type="ECO:0000256" key="4">
    <source>
        <dbReference type="ARBA" id="ARBA00022989"/>
    </source>
</evidence>
<dbReference type="PANTHER" id="PTHR23505">
    <property type="entry name" value="SPINSTER"/>
    <property type="match status" value="1"/>
</dbReference>
<dbReference type="InterPro" id="IPR011701">
    <property type="entry name" value="MFS"/>
</dbReference>
<feature type="compositionally biased region" description="Low complexity" evidence="7">
    <location>
        <begin position="116"/>
        <end position="129"/>
    </location>
</feature>
<feature type="transmembrane region" description="Helical" evidence="8">
    <location>
        <begin position="309"/>
        <end position="334"/>
    </location>
</feature>
<dbReference type="InterPro" id="IPR001107">
    <property type="entry name" value="Band_7"/>
</dbReference>
<proteinExistence type="inferred from homology"/>
<feature type="transmembrane region" description="Helical" evidence="8">
    <location>
        <begin position="285"/>
        <end position="303"/>
    </location>
</feature>
<dbReference type="EMBL" id="CAJNOQ010000019">
    <property type="protein sequence ID" value="CAF0741330.1"/>
    <property type="molecule type" value="Genomic_DNA"/>
</dbReference>
<dbReference type="Pfam" id="PF07690">
    <property type="entry name" value="MFS_1"/>
    <property type="match status" value="1"/>
</dbReference>
<comment type="caution">
    <text evidence="10">The sequence shown here is derived from an EMBL/GenBank/DDBJ whole genome shotgun (WGS) entry which is preliminary data.</text>
</comment>
<feature type="transmembrane region" description="Helical" evidence="8">
    <location>
        <begin position="470"/>
        <end position="492"/>
    </location>
</feature>
<evidence type="ECO:0000313" key="11">
    <source>
        <dbReference type="EMBL" id="CAF3519638.1"/>
    </source>
</evidence>
<feature type="region of interest" description="Disordered" evidence="7">
    <location>
        <begin position="705"/>
        <end position="770"/>
    </location>
</feature>
<dbReference type="Gene3D" id="3.30.479.30">
    <property type="entry name" value="Band 7 domain"/>
    <property type="match status" value="1"/>
</dbReference>
<dbReference type="Proteomes" id="UP000663829">
    <property type="component" value="Unassembled WGS sequence"/>
</dbReference>
<feature type="region of interest" description="Disordered" evidence="7">
    <location>
        <begin position="58"/>
        <end position="140"/>
    </location>
</feature>
<dbReference type="GO" id="GO:0016020">
    <property type="term" value="C:membrane"/>
    <property type="evidence" value="ECO:0007669"/>
    <property type="project" value="UniProtKB-SubCell"/>
</dbReference>
<evidence type="ECO:0000256" key="3">
    <source>
        <dbReference type="ARBA" id="ARBA00022692"/>
    </source>
</evidence>
<keyword evidence="3 8" id="KW-0812">Transmembrane</keyword>
<keyword evidence="2" id="KW-0813">Transport</keyword>